<dbReference type="PANTHER" id="PTHR31672">
    <property type="entry name" value="BNACNNG10540D PROTEIN"/>
    <property type="match status" value="1"/>
</dbReference>
<proteinExistence type="predicted"/>
<accession>A0A498HGZ8</accession>
<name>A0A498HGZ8_MALDO</name>
<dbReference type="InterPro" id="IPR050796">
    <property type="entry name" value="SCF_F-box_component"/>
</dbReference>
<sequence length="349" mass="39952">MPLPSTVGIALLKFVNWGCMGDCVKSLRTKLLTVGPFKGIEFPLTLWKCDELLMLPFNGRATSNGIIDYAKNFLWNKIAEMSQGHKSETPQDMVVEILSRLPPKSLMRFQCICKSWCTLINSPSFQRGNLGNFQIFYLLLPEGKFELESTLQGMGFGYDCKAKEYKVVKIIENCEYSDDKRTYYHRIDLPHTAEKRIRFYRRESGFTFDNMFLYNESIASFCSPYHPSEDSGLLEVLEIWVMDNYEGAKRSWTKLLTVGPLKGNENLLTVWKSDKLLMVTSDKRVISYNSSSGNVKYLHIPPIINEVIDFQALIYVESIRVGSRPLHSSLGLSLSLAYWARFAAWCVAM</sequence>
<dbReference type="Proteomes" id="UP000290289">
    <property type="component" value="Chromosome 17"/>
</dbReference>
<dbReference type="InterPro" id="IPR036047">
    <property type="entry name" value="F-box-like_dom_sf"/>
</dbReference>
<dbReference type="Pfam" id="PF00646">
    <property type="entry name" value="F-box"/>
    <property type="match status" value="1"/>
</dbReference>
<dbReference type="InterPro" id="IPR001810">
    <property type="entry name" value="F-box_dom"/>
</dbReference>
<reference evidence="2 3" key="1">
    <citation type="submission" date="2018-10" db="EMBL/GenBank/DDBJ databases">
        <title>A high-quality apple genome assembly.</title>
        <authorList>
            <person name="Hu J."/>
        </authorList>
    </citation>
    <scope>NUCLEOTIDE SEQUENCE [LARGE SCALE GENOMIC DNA]</scope>
    <source>
        <strain evidence="3">cv. HFTH1</strain>
        <tissue evidence="2">Young leaf</tissue>
    </source>
</reference>
<dbReference type="AlphaFoldDB" id="A0A498HGZ8"/>
<dbReference type="CDD" id="cd22157">
    <property type="entry name" value="F-box_AtFBW1-like"/>
    <property type="match status" value="1"/>
</dbReference>
<organism evidence="2 3">
    <name type="scientific">Malus domestica</name>
    <name type="common">Apple</name>
    <name type="synonym">Pyrus malus</name>
    <dbReference type="NCBI Taxonomy" id="3750"/>
    <lineage>
        <taxon>Eukaryota</taxon>
        <taxon>Viridiplantae</taxon>
        <taxon>Streptophyta</taxon>
        <taxon>Embryophyta</taxon>
        <taxon>Tracheophyta</taxon>
        <taxon>Spermatophyta</taxon>
        <taxon>Magnoliopsida</taxon>
        <taxon>eudicotyledons</taxon>
        <taxon>Gunneridae</taxon>
        <taxon>Pentapetalae</taxon>
        <taxon>rosids</taxon>
        <taxon>fabids</taxon>
        <taxon>Rosales</taxon>
        <taxon>Rosaceae</taxon>
        <taxon>Amygdaloideae</taxon>
        <taxon>Maleae</taxon>
        <taxon>Malus</taxon>
    </lineage>
</organism>
<dbReference type="PANTHER" id="PTHR31672:SF13">
    <property type="entry name" value="F-BOX PROTEIN CPR30-LIKE"/>
    <property type="match status" value="1"/>
</dbReference>
<dbReference type="SUPFAM" id="SSF81383">
    <property type="entry name" value="F-box domain"/>
    <property type="match status" value="1"/>
</dbReference>
<feature type="domain" description="F-box" evidence="1">
    <location>
        <begin position="89"/>
        <end position="129"/>
    </location>
</feature>
<evidence type="ECO:0000313" key="2">
    <source>
        <dbReference type="EMBL" id="RXH68597.1"/>
    </source>
</evidence>
<keyword evidence="3" id="KW-1185">Reference proteome</keyword>
<dbReference type="EMBL" id="RDQH01000343">
    <property type="protein sequence ID" value="RXH68597.1"/>
    <property type="molecule type" value="Genomic_DNA"/>
</dbReference>
<dbReference type="SMART" id="SM00256">
    <property type="entry name" value="FBOX"/>
    <property type="match status" value="1"/>
</dbReference>
<evidence type="ECO:0000313" key="3">
    <source>
        <dbReference type="Proteomes" id="UP000290289"/>
    </source>
</evidence>
<dbReference type="Gene3D" id="1.20.1280.50">
    <property type="match status" value="1"/>
</dbReference>
<protein>
    <recommendedName>
        <fullName evidence="1">F-box domain-containing protein</fullName>
    </recommendedName>
</protein>
<gene>
    <name evidence="2" type="ORF">DVH24_030930</name>
</gene>
<comment type="caution">
    <text evidence="2">The sequence shown here is derived from an EMBL/GenBank/DDBJ whole genome shotgun (WGS) entry which is preliminary data.</text>
</comment>
<evidence type="ECO:0000259" key="1">
    <source>
        <dbReference type="SMART" id="SM00256"/>
    </source>
</evidence>